<evidence type="ECO:0000256" key="1">
    <source>
        <dbReference type="SAM" id="MobiDB-lite"/>
    </source>
</evidence>
<protein>
    <submittedName>
        <fullName evidence="2">MCRS1 isoform 4</fullName>
    </submittedName>
</protein>
<dbReference type="Proteomes" id="UP000236370">
    <property type="component" value="Unassembled WGS sequence"/>
</dbReference>
<evidence type="ECO:0000313" key="2">
    <source>
        <dbReference type="EMBL" id="PNI49285.1"/>
    </source>
</evidence>
<organism evidence="2 3">
    <name type="scientific">Pan troglodytes</name>
    <name type="common">Chimpanzee</name>
    <dbReference type="NCBI Taxonomy" id="9598"/>
    <lineage>
        <taxon>Eukaryota</taxon>
        <taxon>Metazoa</taxon>
        <taxon>Chordata</taxon>
        <taxon>Craniata</taxon>
        <taxon>Vertebrata</taxon>
        <taxon>Euteleostomi</taxon>
        <taxon>Mammalia</taxon>
        <taxon>Eutheria</taxon>
        <taxon>Euarchontoglires</taxon>
        <taxon>Primates</taxon>
        <taxon>Haplorrhini</taxon>
        <taxon>Catarrhini</taxon>
        <taxon>Hominidae</taxon>
        <taxon>Pan</taxon>
    </lineage>
</organism>
<evidence type="ECO:0000313" key="3">
    <source>
        <dbReference type="Proteomes" id="UP000236370"/>
    </source>
</evidence>
<comment type="caution">
    <text evidence="2">The sequence shown here is derived from an EMBL/GenBank/DDBJ whole genome shotgun (WGS) entry which is preliminary data.</text>
</comment>
<reference evidence="2 3" key="1">
    <citation type="submission" date="2017-12" db="EMBL/GenBank/DDBJ databases">
        <title>High-resolution comparative analysis of great ape genomes.</title>
        <authorList>
            <person name="Pollen A."/>
            <person name="Hastie A."/>
            <person name="Hormozdiari F."/>
            <person name="Dougherty M."/>
            <person name="Liu R."/>
            <person name="Chaisson M."/>
            <person name="Hoppe E."/>
            <person name="Hill C."/>
            <person name="Pang A."/>
            <person name="Hillier L."/>
            <person name="Baker C."/>
            <person name="Armstrong J."/>
            <person name="Shendure J."/>
            <person name="Paten B."/>
            <person name="Wilson R."/>
            <person name="Chao H."/>
            <person name="Schneider V."/>
            <person name="Ventura M."/>
            <person name="Kronenberg Z."/>
            <person name="Murali S."/>
            <person name="Gordon D."/>
            <person name="Cantsilieris S."/>
            <person name="Munson K."/>
            <person name="Nelson B."/>
            <person name="Raja A."/>
            <person name="Underwood J."/>
            <person name="Diekhans M."/>
            <person name="Fiddes I."/>
            <person name="Haussler D."/>
            <person name="Eichler E."/>
        </authorList>
    </citation>
    <scope>NUCLEOTIDE SEQUENCE [LARGE SCALE GENOMIC DNA]</scope>
    <source>
        <strain evidence="2">Yerkes chimp pedigree #C0471</strain>
    </source>
</reference>
<sequence length="61" mass="6849">MMSWWRAAWQNLLPGQRGPVGWNQGAVRGVNPPPVRRRRYPKPPALLCHPAQPQPLDSPSA</sequence>
<name>A0A2J8LPU0_PANTR</name>
<proteinExistence type="predicted"/>
<gene>
    <name evidence="2" type="ORF">CK820_G0026861</name>
</gene>
<feature type="region of interest" description="Disordered" evidence="1">
    <location>
        <begin position="16"/>
        <end position="61"/>
    </location>
</feature>
<accession>A0A2J8LPU0</accession>
<dbReference type="AlphaFoldDB" id="A0A2J8LPU0"/>
<dbReference type="EMBL" id="NBAG03000280">
    <property type="protein sequence ID" value="PNI49285.1"/>
    <property type="molecule type" value="Genomic_DNA"/>
</dbReference>